<name>A0ABW2B4Y1_9RHOB</name>
<organism evidence="1 2">
    <name type="scientific">Sulfitobacter porphyrae</name>
    <dbReference type="NCBI Taxonomy" id="1246864"/>
    <lineage>
        <taxon>Bacteria</taxon>
        <taxon>Pseudomonadati</taxon>
        <taxon>Pseudomonadota</taxon>
        <taxon>Alphaproteobacteria</taxon>
        <taxon>Rhodobacterales</taxon>
        <taxon>Roseobacteraceae</taxon>
        <taxon>Sulfitobacter</taxon>
    </lineage>
</organism>
<evidence type="ECO:0000313" key="2">
    <source>
        <dbReference type="Proteomes" id="UP001596353"/>
    </source>
</evidence>
<reference evidence="2" key="1">
    <citation type="journal article" date="2019" name="Int. J. Syst. Evol. Microbiol.">
        <title>The Global Catalogue of Microorganisms (GCM) 10K type strain sequencing project: providing services to taxonomists for standard genome sequencing and annotation.</title>
        <authorList>
            <consortium name="The Broad Institute Genomics Platform"/>
            <consortium name="The Broad Institute Genome Sequencing Center for Infectious Disease"/>
            <person name="Wu L."/>
            <person name="Ma J."/>
        </authorList>
    </citation>
    <scope>NUCLEOTIDE SEQUENCE [LARGE SCALE GENOMIC DNA]</scope>
    <source>
        <strain evidence="2">CCUG 66188</strain>
    </source>
</reference>
<evidence type="ECO:0000313" key="1">
    <source>
        <dbReference type="EMBL" id="MFC6760795.1"/>
    </source>
</evidence>
<protein>
    <submittedName>
        <fullName evidence="1">Uncharacterized protein</fullName>
    </submittedName>
</protein>
<dbReference type="Proteomes" id="UP001596353">
    <property type="component" value="Unassembled WGS sequence"/>
</dbReference>
<accession>A0ABW2B4Y1</accession>
<comment type="caution">
    <text evidence="1">The sequence shown here is derived from an EMBL/GenBank/DDBJ whole genome shotgun (WGS) entry which is preliminary data.</text>
</comment>
<proteinExistence type="predicted"/>
<keyword evidence="2" id="KW-1185">Reference proteome</keyword>
<dbReference type="EMBL" id="JBHSWG010000001">
    <property type="protein sequence ID" value="MFC6760795.1"/>
    <property type="molecule type" value="Genomic_DNA"/>
</dbReference>
<gene>
    <name evidence="1" type="ORF">ACFQFQ_16895</name>
</gene>
<sequence length="51" mass="5770">MTHLRSTLMGFERLGIHCRIEGDDLIVPAAQKLTIEPDFGGHVPKIEDQPW</sequence>